<protein>
    <submittedName>
        <fullName evidence="1">Cytochrome P450 93A3</fullName>
    </submittedName>
</protein>
<proteinExistence type="predicted"/>
<reference evidence="1" key="1">
    <citation type="submission" date="2020-09" db="EMBL/GenBank/DDBJ databases">
        <title>Genome-Enabled Discovery of Anthraquinone Biosynthesis in Senna tora.</title>
        <authorList>
            <person name="Kang S.-H."/>
            <person name="Pandey R.P."/>
            <person name="Lee C.-M."/>
            <person name="Sim J.-S."/>
            <person name="Jeong J.-T."/>
            <person name="Choi B.-S."/>
            <person name="Jung M."/>
            <person name="Ginzburg D."/>
            <person name="Zhao K."/>
            <person name="Won S.Y."/>
            <person name="Oh T.-J."/>
            <person name="Yu Y."/>
            <person name="Kim N.-H."/>
            <person name="Lee O.R."/>
            <person name="Lee T.-H."/>
            <person name="Bashyal P."/>
            <person name="Kim T.-S."/>
            <person name="Lee W.-H."/>
            <person name="Kawkins C."/>
            <person name="Kim C.-K."/>
            <person name="Kim J.S."/>
            <person name="Ahn B.O."/>
            <person name="Rhee S.Y."/>
            <person name="Sohng J.K."/>
        </authorList>
    </citation>
    <scope>NUCLEOTIDE SEQUENCE</scope>
    <source>
        <tissue evidence="1">Leaf</tissue>
    </source>
</reference>
<comment type="caution">
    <text evidence="1">The sequence shown here is derived from an EMBL/GenBank/DDBJ whole genome shotgun (WGS) entry which is preliminary data.</text>
</comment>
<dbReference type="EMBL" id="JAAIUW010000008">
    <property type="protein sequence ID" value="KAF7818980.1"/>
    <property type="molecule type" value="Genomic_DNA"/>
</dbReference>
<name>A0A834TDE1_9FABA</name>
<dbReference type="Proteomes" id="UP000634136">
    <property type="component" value="Unassembled WGS sequence"/>
</dbReference>
<accession>A0A834TDE1</accession>
<gene>
    <name evidence="1" type="ORF">G2W53_024435</name>
</gene>
<evidence type="ECO:0000313" key="2">
    <source>
        <dbReference type="Proteomes" id="UP000634136"/>
    </source>
</evidence>
<sequence length="218" mass="24367">MLCNNSVHNIIKPIPNILNPLLESLHIPILKKPNEIRHIKLPSEFRRILHQLPHHLLVLTTRLTHNHSRNHIIRQRQKLSLHIHRLASLRLLQETPEEGRRLLPPHGTEEVQCAAAEKLGHTELLHELPVGSVGGEGEVLGAIGHGGFRSGSYDARDGAEEEMDDGSVASGEFVKSLVRDGSEKVKVSYDGEEESDLAKLDVFGFSSLARLIFDEKKK</sequence>
<organism evidence="1 2">
    <name type="scientific">Senna tora</name>
    <dbReference type="NCBI Taxonomy" id="362788"/>
    <lineage>
        <taxon>Eukaryota</taxon>
        <taxon>Viridiplantae</taxon>
        <taxon>Streptophyta</taxon>
        <taxon>Embryophyta</taxon>
        <taxon>Tracheophyta</taxon>
        <taxon>Spermatophyta</taxon>
        <taxon>Magnoliopsida</taxon>
        <taxon>eudicotyledons</taxon>
        <taxon>Gunneridae</taxon>
        <taxon>Pentapetalae</taxon>
        <taxon>rosids</taxon>
        <taxon>fabids</taxon>
        <taxon>Fabales</taxon>
        <taxon>Fabaceae</taxon>
        <taxon>Caesalpinioideae</taxon>
        <taxon>Cassia clade</taxon>
        <taxon>Senna</taxon>
    </lineage>
</organism>
<dbReference type="AlphaFoldDB" id="A0A834TDE1"/>
<keyword evidence="2" id="KW-1185">Reference proteome</keyword>
<evidence type="ECO:0000313" key="1">
    <source>
        <dbReference type="EMBL" id="KAF7818980.1"/>
    </source>
</evidence>